<comment type="subcellular location">
    <subcellularLocation>
        <location evidence="1">Nucleus</location>
    </subcellularLocation>
</comment>
<feature type="compositionally biased region" description="Basic residues" evidence="2">
    <location>
        <begin position="26"/>
        <end position="35"/>
    </location>
</feature>
<evidence type="ECO:0000256" key="1">
    <source>
        <dbReference type="PROSITE-ProRule" id="PRU00371"/>
    </source>
</evidence>
<keyword evidence="1" id="KW-0539">Nucleus</keyword>
<name>A0A8S3X3X0_PARAO</name>
<dbReference type="GO" id="GO:0003677">
    <property type="term" value="F:DNA binding"/>
    <property type="evidence" value="ECO:0007669"/>
    <property type="project" value="InterPro"/>
</dbReference>
<dbReference type="GO" id="GO:0005634">
    <property type="term" value="C:nucleus"/>
    <property type="evidence" value="ECO:0007669"/>
    <property type="project" value="UniProtKB-SubCell"/>
</dbReference>
<evidence type="ECO:0000259" key="3">
    <source>
        <dbReference type="PROSITE" id="PS51031"/>
    </source>
</evidence>
<feature type="region of interest" description="Disordered" evidence="2">
    <location>
        <begin position="57"/>
        <end position="76"/>
    </location>
</feature>
<comment type="caution">
    <text evidence="4">The sequence shown here is derived from an EMBL/GenBank/DDBJ whole genome shotgun (WGS) entry which is preliminary data.</text>
</comment>
<feature type="compositionally biased region" description="Basic residues" evidence="2">
    <location>
        <begin position="57"/>
        <end position="66"/>
    </location>
</feature>
<dbReference type="AlphaFoldDB" id="A0A8S3X3X0"/>
<reference evidence="4" key="1">
    <citation type="submission" date="2021-04" db="EMBL/GenBank/DDBJ databases">
        <authorList>
            <person name="Tunstrom K."/>
        </authorList>
    </citation>
    <scope>NUCLEOTIDE SEQUENCE</scope>
</reference>
<gene>
    <name evidence="4" type="ORF">PAPOLLO_LOCUS13772</name>
</gene>
<keyword evidence="5" id="KW-1185">Reference proteome</keyword>
<dbReference type="PROSITE" id="PS51031">
    <property type="entry name" value="BESS"/>
    <property type="match status" value="1"/>
</dbReference>
<evidence type="ECO:0000313" key="5">
    <source>
        <dbReference type="Proteomes" id="UP000691718"/>
    </source>
</evidence>
<dbReference type="Proteomes" id="UP000691718">
    <property type="component" value="Unassembled WGS sequence"/>
</dbReference>
<evidence type="ECO:0000313" key="4">
    <source>
        <dbReference type="EMBL" id="CAG5000692.1"/>
    </source>
</evidence>
<feature type="compositionally biased region" description="Polar residues" evidence="2">
    <location>
        <begin position="67"/>
        <end position="76"/>
    </location>
</feature>
<sequence>MIDKFLREVGVELPEDQPAQGPSQNKRPKKSRCHLCPRLKDKSECKKTWANLRESKRRAVVKKRTKNGQAATSSKNGNLKKRCLLLPHMKQIKTISSLTEDDSEVDDNFYVDELLSNHDDSPMTSNDPELNITNRPESSSTNTSANSPLFPNISKRKRFKETRECTSASAQLLQYLLKEKETNKDDEIDKFFSSIATTVKKLNRYSQSVLKSRIFNMVSEFELQEIQEQTHFYAGSSRHNTDIEIPSGYNTYNTGPSGCNTYNIGSLDYNIHNAGPSGYNSRNEQLSGNNPPVLEEPIFNSELANATQKNDSLD</sequence>
<dbReference type="InterPro" id="IPR004210">
    <property type="entry name" value="BESS_motif"/>
</dbReference>
<feature type="compositionally biased region" description="Polar residues" evidence="2">
    <location>
        <begin position="122"/>
        <end position="149"/>
    </location>
</feature>
<proteinExistence type="predicted"/>
<feature type="region of interest" description="Disordered" evidence="2">
    <location>
        <begin position="116"/>
        <end position="153"/>
    </location>
</feature>
<feature type="region of interest" description="Disordered" evidence="2">
    <location>
        <begin position="8"/>
        <end position="35"/>
    </location>
</feature>
<protein>
    <submittedName>
        <fullName evidence="4">(apollo) hypothetical protein</fullName>
    </submittedName>
</protein>
<feature type="domain" description="BESS" evidence="3">
    <location>
        <begin position="185"/>
        <end position="224"/>
    </location>
</feature>
<dbReference type="EMBL" id="CAJQZP010000945">
    <property type="protein sequence ID" value="CAG5000692.1"/>
    <property type="molecule type" value="Genomic_DNA"/>
</dbReference>
<organism evidence="4 5">
    <name type="scientific">Parnassius apollo</name>
    <name type="common">Apollo butterfly</name>
    <name type="synonym">Papilio apollo</name>
    <dbReference type="NCBI Taxonomy" id="110799"/>
    <lineage>
        <taxon>Eukaryota</taxon>
        <taxon>Metazoa</taxon>
        <taxon>Ecdysozoa</taxon>
        <taxon>Arthropoda</taxon>
        <taxon>Hexapoda</taxon>
        <taxon>Insecta</taxon>
        <taxon>Pterygota</taxon>
        <taxon>Neoptera</taxon>
        <taxon>Endopterygota</taxon>
        <taxon>Lepidoptera</taxon>
        <taxon>Glossata</taxon>
        <taxon>Ditrysia</taxon>
        <taxon>Papilionoidea</taxon>
        <taxon>Papilionidae</taxon>
        <taxon>Parnassiinae</taxon>
        <taxon>Parnassini</taxon>
        <taxon>Parnassius</taxon>
        <taxon>Parnassius</taxon>
    </lineage>
</organism>
<dbReference type="OrthoDB" id="6433782at2759"/>
<accession>A0A8S3X3X0</accession>
<evidence type="ECO:0000256" key="2">
    <source>
        <dbReference type="SAM" id="MobiDB-lite"/>
    </source>
</evidence>